<evidence type="ECO:0000256" key="7">
    <source>
        <dbReference type="RuleBase" id="RU363032"/>
    </source>
</evidence>
<keyword evidence="6 7" id="KW-0472">Membrane</keyword>
<dbReference type="Proteomes" id="UP000310636">
    <property type="component" value="Unassembled WGS sequence"/>
</dbReference>
<sequence>MIKRSWMTAVVALFAITSLYPLIWVVLQSLKTDTDFFANQWGLPERFIWGNYATAWEQANFATYYANTGLVTLASLVGGVAVCIVAGYAFGKIRFRGRRSLQVLFALVLFVPSPVLLLPVFFINRDLGLLNTYAGMIGPYIASIVPMGVLLMQSSFAGLPNELSESAKIDGCGEWRTFYRILLPLTLPTVATLCILQFIGVWSEYMWAFISNTNPKMYTIAVGMAQMASKKYVYGFGPVFAGMVITSIVVILVYVVLQKYFVQALSEGAVKG</sequence>
<keyword evidence="4 7" id="KW-0812">Transmembrane</keyword>
<evidence type="ECO:0000256" key="1">
    <source>
        <dbReference type="ARBA" id="ARBA00004651"/>
    </source>
</evidence>
<dbReference type="Pfam" id="PF00528">
    <property type="entry name" value="BPD_transp_1"/>
    <property type="match status" value="1"/>
</dbReference>
<dbReference type="InterPro" id="IPR035906">
    <property type="entry name" value="MetI-like_sf"/>
</dbReference>
<dbReference type="CDD" id="cd06261">
    <property type="entry name" value="TM_PBP2"/>
    <property type="match status" value="1"/>
</dbReference>
<dbReference type="AlphaFoldDB" id="A0A4S4CEK5"/>
<gene>
    <name evidence="9" type="ORF">E6C55_00145</name>
</gene>
<keyword evidence="10" id="KW-1185">Reference proteome</keyword>
<comment type="subcellular location">
    <subcellularLocation>
        <location evidence="1 7">Cell membrane</location>
        <topology evidence="1 7">Multi-pass membrane protein</topology>
    </subcellularLocation>
</comment>
<dbReference type="InterPro" id="IPR000515">
    <property type="entry name" value="MetI-like"/>
</dbReference>
<dbReference type="OrthoDB" id="42677at2"/>
<evidence type="ECO:0000313" key="9">
    <source>
        <dbReference type="EMBL" id="THF84435.1"/>
    </source>
</evidence>
<dbReference type="PANTHER" id="PTHR43744:SF8">
    <property type="entry name" value="SN-GLYCEROL-3-PHOSPHATE TRANSPORT SYSTEM PERMEASE PROTEIN UGPE"/>
    <property type="match status" value="1"/>
</dbReference>
<feature type="transmembrane region" description="Helical" evidence="7">
    <location>
        <begin position="70"/>
        <end position="91"/>
    </location>
</feature>
<dbReference type="PROSITE" id="PS50928">
    <property type="entry name" value="ABC_TM1"/>
    <property type="match status" value="1"/>
</dbReference>
<dbReference type="Gene3D" id="1.10.3720.10">
    <property type="entry name" value="MetI-like"/>
    <property type="match status" value="1"/>
</dbReference>
<accession>A0A4S4CEK5</accession>
<name>A0A4S4CEK5_9BACL</name>
<proteinExistence type="inferred from homology"/>
<evidence type="ECO:0000259" key="8">
    <source>
        <dbReference type="PROSITE" id="PS50928"/>
    </source>
</evidence>
<evidence type="ECO:0000256" key="4">
    <source>
        <dbReference type="ARBA" id="ARBA00022692"/>
    </source>
</evidence>
<evidence type="ECO:0000256" key="3">
    <source>
        <dbReference type="ARBA" id="ARBA00022475"/>
    </source>
</evidence>
<dbReference type="GO" id="GO:0055085">
    <property type="term" value="P:transmembrane transport"/>
    <property type="evidence" value="ECO:0007669"/>
    <property type="project" value="InterPro"/>
</dbReference>
<keyword evidence="2 7" id="KW-0813">Transport</keyword>
<feature type="domain" description="ABC transmembrane type-1" evidence="8">
    <location>
        <begin position="65"/>
        <end position="257"/>
    </location>
</feature>
<keyword evidence="3" id="KW-1003">Cell membrane</keyword>
<evidence type="ECO:0000256" key="2">
    <source>
        <dbReference type="ARBA" id="ARBA00022448"/>
    </source>
</evidence>
<dbReference type="RefSeq" id="WP_136367750.1">
    <property type="nucleotide sequence ID" value="NZ_SSOB01000001.1"/>
</dbReference>
<evidence type="ECO:0000256" key="5">
    <source>
        <dbReference type="ARBA" id="ARBA00022989"/>
    </source>
</evidence>
<keyword evidence="5 7" id="KW-1133">Transmembrane helix</keyword>
<feature type="transmembrane region" description="Helical" evidence="7">
    <location>
        <begin position="232"/>
        <end position="257"/>
    </location>
</feature>
<dbReference type="PANTHER" id="PTHR43744">
    <property type="entry name" value="ABC TRANSPORTER PERMEASE PROTEIN MG189-RELATED-RELATED"/>
    <property type="match status" value="1"/>
</dbReference>
<dbReference type="EMBL" id="SSOB01000001">
    <property type="protein sequence ID" value="THF84435.1"/>
    <property type="molecule type" value="Genomic_DNA"/>
</dbReference>
<evidence type="ECO:0000256" key="6">
    <source>
        <dbReference type="ARBA" id="ARBA00023136"/>
    </source>
</evidence>
<feature type="transmembrane region" description="Helical" evidence="7">
    <location>
        <begin position="136"/>
        <end position="160"/>
    </location>
</feature>
<dbReference type="SUPFAM" id="SSF161098">
    <property type="entry name" value="MetI-like"/>
    <property type="match status" value="1"/>
</dbReference>
<comment type="similarity">
    <text evidence="7">Belongs to the binding-protein-dependent transport system permease family.</text>
</comment>
<organism evidence="9 10">
    <name type="scientific">Cohnella fermenti</name>
    <dbReference type="NCBI Taxonomy" id="2565925"/>
    <lineage>
        <taxon>Bacteria</taxon>
        <taxon>Bacillati</taxon>
        <taxon>Bacillota</taxon>
        <taxon>Bacilli</taxon>
        <taxon>Bacillales</taxon>
        <taxon>Paenibacillaceae</taxon>
        <taxon>Cohnella</taxon>
    </lineage>
</organism>
<comment type="caution">
    <text evidence="9">The sequence shown here is derived from an EMBL/GenBank/DDBJ whole genome shotgun (WGS) entry which is preliminary data.</text>
</comment>
<dbReference type="GO" id="GO:0005886">
    <property type="term" value="C:plasma membrane"/>
    <property type="evidence" value="ECO:0007669"/>
    <property type="project" value="UniProtKB-SubCell"/>
</dbReference>
<evidence type="ECO:0000313" key="10">
    <source>
        <dbReference type="Proteomes" id="UP000310636"/>
    </source>
</evidence>
<feature type="transmembrane region" description="Helical" evidence="7">
    <location>
        <begin position="181"/>
        <end position="202"/>
    </location>
</feature>
<protein>
    <submittedName>
        <fullName evidence="9">Carbohydrate ABC transporter permease</fullName>
    </submittedName>
</protein>
<feature type="transmembrane region" description="Helical" evidence="7">
    <location>
        <begin position="103"/>
        <end position="124"/>
    </location>
</feature>
<reference evidence="9 10" key="1">
    <citation type="submission" date="2019-04" db="EMBL/GenBank/DDBJ databases">
        <title>Cohnella sp. nov. isolated from preserved vegetables.</title>
        <authorList>
            <person name="Lin S.-Y."/>
            <person name="Hung M.-H."/>
            <person name="Young C.-C."/>
        </authorList>
    </citation>
    <scope>NUCLEOTIDE SEQUENCE [LARGE SCALE GENOMIC DNA]</scope>
    <source>
        <strain evidence="9 10">CC-MHH1044</strain>
    </source>
</reference>
<feature type="transmembrane region" description="Helical" evidence="7">
    <location>
        <begin position="7"/>
        <end position="27"/>
    </location>
</feature>